<dbReference type="CDD" id="cd04301">
    <property type="entry name" value="NAT_SF"/>
    <property type="match status" value="1"/>
</dbReference>
<dbReference type="Pfam" id="PF00583">
    <property type="entry name" value="Acetyltransf_1"/>
    <property type="match status" value="1"/>
</dbReference>
<feature type="domain" description="N-acetyltransferase" evidence="3">
    <location>
        <begin position="1"/>
        <end position="156"/>
    </location>
</feature>
<name>A0ABV2HCB7_9HYPH</name>
<evidence type="ECO:0000256" key="1">
    <source>
        <dbReference type="ARBA" id="ARBA00022679"/>
    </source>
</evidence>
<keyword evidence="2" id="KW-0012">Acyltransferase</keyword>
<protein>
    <submittedName>
        <fullName evidence="4">Ribosomal protein S18 acetylase RimI-like enzyme</fullName>
    </submittedName>
</protein>
<evidence type="ECO:0000259" key="3">
    <source>
        <dbReference type="PROSITE" id="PS51186"/>
    </source>
</evidence>
<dbReference type="SUPFAM" id="SSF55729">
    <property type="entry name" value="Acyl-CoA N-acyltransferases (Nat)"/>
    <property type="match status" value="1"/>
</dbReference>
<evidence type="ECO:0000313" key="5">
    <source>
        <dbReference type="Proteomes" id="UP001549031"/>
    </source>
</evidence>
<sequence length="156" mass="17543">MDYILAGAEHDHVVIDNYLAVWESYGTPADYLREDAEEVARQFLYEGRRERKLASFIAFEGKRPAGSISCQLHMVPYPAVLKPEHMLHGYIWTVYTDPSMRGQGIAGGLMSLALKHLQDIGCTTVVLHSSEAGQNLYHRIGFQLAKEMRLKFATSA</sequence>
<comment type="caution">
    <text evidence="4">The sequence shown here is derived from an EMBL/GenBank/DDBJ whole genome shotgun (WGS) entry which is preliminary data.</text>
</comment>
<evidence type="ECO:0000256" key="2">
    <source>
        <dbReference type="ARBA" id="ARBA00023315"/>
    </source>
</evidence>
<dbReference type="InterPro" id="IPR000182">
    <property type="entry name" value="GNAT_dom"/>
</dbReference>
<dbReference type="InterPro" id="IPR016181">
    <property type="entry name" value="Acyl_CoA_acyltransferase"/>
</dbReference>
<dbReference type="InterPro" id="IPR050832">
    <property type="entry name" value="Bact_Acetyltransf"/>
</dbReference>
<dbReference type="PANTHER" id="PTHR43877">
    <property type="entry name" value="AMINOALKYLPHOSPHONATE N-ACETYLTRANSFERASE-RELATED-RELATED"/>
    <property type="match status" value="1"/>
</dbReference>
<dbReference type="PROSITE" id="PS51186">
    <property type="entry name" value="GNAT"/>
    <property type="match status" value="1"/>
</dbReference>
<gene>
    <name evidence="4" type="ORF">ABID21_004310</name>
</gene>
<keyword evidence="5" id="KW-1185">Reference proteome</keyword>
<evidence type="ECO:0000313" key="4">
    <source>
        <dbReference type="EMBL" id="MET3588176.1"/>
    </source>
</evidence>
<reference evidence="4 5" key="1">
    <citation type="submission" date="2024-06" db="EMBL/GenBank/DDBJ databases">
        <title>Genomic Encyclopedia of Type Strains, Phase IV (KMG-IV): sequencing the most valuable type-strain genomes for metagenomic binning, comparative biology and taxonomic classification.</title>
        <authorList>
            <person name="Goeker M."/>
        </authorList>
    </citation>
    <scope>NUCLEOTIDE SEQUENCE [LARGE SCALE GENOMIC DNA]</scope>
    <source>
        <strain evidence="4 5">DSM 105042</strain>
    </source>
</reference>
<dbReference type="Proteomes" id="UP001549031">
    <property type="component" value="Unassembled WGS sequence"/>
</dbReference>
<organism evidence="4 5">
    <name type="scientific">Pseudorhizobium tarimense</name>
    <dbReference type="NCBI Taxonomy" id="1079109"/>
    <lineage>
        <taxon>Bacteria</taxon>
        <taxon>Pseudomonadati</taxon>
        <taxon>Pseudomonadota</taxon>
        <taxon>Alphaproteobacteria</taxon>
        <taxon>Hyphomicrobiales</taxon>
        <taxon>Rhizobiaceae</taxon>
        <taxon>Rhizobium/Agrobacterium group</taxon>
        <taxon>Pseudorhizobium</taxon>
    </lineage>
</organism>
<keyword evidence="1" id="KW-0808">Transferase</keyword>
<accession>A0ABV2HCB7</accession>
<proteinExistence type="predicted"/>
<dbReference type="Gene3D" id="3.40.630.30">
    <property type="match status" value="1"/>
</dbReference>
<dbReference type="RefSeq" id="WP_247245906.1">
    <property type="nucleotide sequence ID" value="NZ_JALJRA010000022.1"/>
</dbReference>
<dbReference type="EMBL" id="JBEPLJ010000021">
    <property type="protein sequence ID" value="MET3588176.1"/>
    <property type="molecule type" value="Genomic_DNA"/>
</dbReference>